<dbReference type="InterPro" id="IPR009003">
    <property type="entry name" value="Peptidase_S1_PA"/>
</dbReference>
<feature type="chain" id="PRO_5039197509" evidence="2">
    <location>
        <begin position="23"/>
        <end position="649"/>
    </location>
</feature>
<accession>A0A9C6U2T2</accession>
<dbReference type="GeneID" id="113212773"/>
<sequence>MAEKRTSLLLLLAVLLTHRVATEISGPECCNAWNNDGWRRFSELPSKEVPQRKPTECRNTVVPLSLGGRYSRVRRAADTRLTWTPGGSNNHLGVSFCRDAQHNDCYMLDALGVGAGRLGFWWRKHGFEETGLLSWVPGRPSENVPETMVQTEGRMEEGAWPDNGGQDIQVNLERTGGPSLRVWLTGAEGSAVDMPLPDDVPYFAVTPHVPVGAINTATAAIVKTQKAKLYPDKSINPLLMRGENLLQKPGNRIIVTWKPDDSGARLGFAMCHDEQQNSCFVLLLFGFNGRLGYAFKRHSFQELGAAGWVAGRVDRVPSSVVHSDTSVNSWPQDGRQPLQVSVSRSAGRVQIHVEGAEPLVLGLPDAYGYLSAAPLDDRGKVDVGGVGGPAPPKAPAPAPAAPPPARPTSRPRPQTQRPATPRPAPPPAPKPRPTPAPPPQPHRPDHLGSAWTLKARSARGQMRSPTMSGLDGDMCVSVEALALGSARLTVAVESLTGAAAPVAVAEILPQELQARGDWQRIQKTVSIPAAMRNGQVRLVVSGDQVDGRGLVLVKSIEFCNPHTCGVRRRNVLPLIAYGTAASVGDYPWFAGIYRSDNGIDEWQSICGGTLVRTDVVISGSTAGLNLKPSWSSTIIGAGGAGREGAGGGP</sequence>
<protein>
    <submittedName>
        <fullName evidence="4">Uncharacterized protein LOC113212773</fullName>
    </submittedName>
</protein>
<evidence type="ECO:0000313" key="4">
    <source>
        <dbReference type="RefSeq" id="XP_052122004.1"/>
    </source>
</evidence>
<feature type="compositionally biased region" description="Pro residues" evidence="1">
    <location>
        <begin position="420"/>
        <end position="441"/>
    </location>
</feature>
<feature type="compositionally biased region" description="Low complexity" evidence="1">
    <location>
        <begin position="407"/>
        <end position="419"/>
    </location>
</feature>
<dbReference type="InterPro" id="IPR043504">
    <property type="entry name" value="Peptidase_S1_PA_chymotrypsin"/>
</dbReference>
<proteinExistence type="predicted"/>
<organism evidence="3 4">
    <name type="scientific">Frankliniella occidentalis</name>
    <name type="common">Western flower thrips</name>
    <name type="synonym">Euthrips occidentalis</name>
    <dbReference type="NCBI Taxonomy" id="133901"/>
    <lineage>
        <taxon>Eukaryota</taxon>
        <taxon>Metazoa</taxon>
        <taxon>Ecdysozoa</taxon>
        <taxon>Arthropoda</taxon>
        <taxon>Hexapoda</taxon>
        <taxon>Insecta</taxon>
        <taxon>Pterygota</taxon>
        <taxon>Neoptera</taxon>
        <taxon>Paraneoptera</taxon>
        <taxon>Thysanoptera</taxon>
        <taxon>Terebrantia</taxon>
        <taxon>Thripoidea</taxon>
        <taxon>Thripidae</taxon>
        <taxon>Frankliniella</taxon>
    </lineage>
</organism>
<feature type="region of interest" description="Disordered" evidence="1">
    <location>
        <begin position="322"/>
        <end position="341"/>
    </location>
</feature>
<feature type="compositionally biased region" description="Pro residues" evidence="1">
    <location>
        <begin position="389"/>
        <end position="406"/>
    </location>
</feature>
<feature type="compositionally biased region" description="Polar residues" evidence="1">
    <location>
        <begin position="322"/>
        <end position="331"/>
    </location>
</feature>
<keyword evidence="2" id="KW-0732">Signal</keyword>
<evidence type="ECO:0000313" key="3">
    <source>
        <dbReference type="Proteomes" id="UP000504606"/>
    </source>
</evidence>
<keyword evidence="3" id="KW-1185">Reference proteome</keyword>
<dbReference type="SUPFAM" id="SSF50494">
    <property type="entry name" value="Trypsin-like serine proteases"/>
    <property type="match status" value="1"/>
</dbReference>
<evidence type="ECO:0000256" key="1">
    <source>
        <dbReference type="SAM" id="MobiDB-lite"/>
    </source>
</evidence>
<dbReference type="OrthoDB" id="2019384at2759"/>
<reference evidence="4" key="1">
    <citation type="submission" date="2025-08" db="UniProtKB">
        <authorList>
            <consortium name="RefSeq"/>
        </authorList>
    </citation>
    <scope>IDENTIFICATION</scope>
    <source>
        <tissue evidence="4">Whole organism</tissue>
    </source>
</reference>
<name>A0A9C6U2T2_FRAOC</name>
<dbReference type="RefSeq" id="XP_052122004.1">
    <property type="nucleotide sequence ID" value="XM_052266044.1"/>
</dbReference>
<dbReference type="KEGG" id="foc:113212773"/>
<feature type="signal peptide" evidence="2">
    <location>
        <begin position="1"/>
        <end position="22"/>
    </location>
</feature>
<dbReference type="Gene3D" id="2.40.10.10">
    <property type="entry name" value="Trypsin-like serine proteases"/>
    <property type="match status" value="1"/>
</dbReference>
<dbReference type="Proteomes" id="UP000504606">
    <property type="component" value="Unplaced"/>
</dbReference>
<evidence type="ECO:0000256" key="2">
    <source>
        <dbReference type="SAM" id="SignalP"/>
    </source>
</evidence>
<gene>
    <name evidence="4" type="primary">LOC113212773</name>
</gene>
<feature type="region of interest" description="Disordered" evidence="1">
    <location>
        <begin position="381"/>
        <end position="448"/>
    </location>
</feature>
<dbReference type="AlphaFoldDB" id="A0A9C6U2T2"/>